<sequence length="363" mass="39471">ATRGPRRSRAARPGARHRRRRLHRVDPRRTAGRPGGAVGGPGQPPPPGPPGLTPPRRPGRRGGPPHRRRHRGRGPRRRPGRRPPRRRHPPGGGDGHRPVAVGEHPSRDGQRRGDDPAPRRVHPGRSRPGPLRADELARGLRGGGVAPSRRDDLPAGAAHARPARGGTVGPRHGRGARAQLGRRDASPPDQRLRRHEAGPGADPGRVDRVPRHQAVGAAAPERLRAAPVAVQPLHGHRVAVLPARTGGTVDPALRGRRDHARLRLHRRRRERAGRGDGPAAGRPGPHRRRRQRRPHDHRRPGAGDRALPLRTRAARHGPVPRRRRAPRVVRGGRHDGPAGLEPAVVAARRRRAPAGVDRDPARL</sequence>
<dbReference type="EMBL" id="CADCUM010000074">
    <property type="protein sequence ID" value="CAA9381133.1"/>
    <property type="molecule type" value="Genomic_DNA"/>
</dbReference>
<feature type="non-terminal residue" evidence="2">
    <location>
        <position position="363"/>
    </location>
</feature>
<evidence type="ECO:0000256" key="1">
    <source>
        <dbReference type="SAM" id="MobiDB-lite"/>
    </source>
</evidence>
<organism evidence="2">
    <name type="scientific">uncultured Nocardioides sp</name>
    <dbReference type="NCBI Taxonomy" id="198441"/>
    <lineage>
        <taxon>Bacteria</taxon>
        <taxon>Bacillati</taxon>
        <taxon>Actinomycetota</taxon>
        <taxon>Actinomycetes</taxon>
        <taxon>Propionibacteriales</taxon>
        <taxon>Nocardioidaceae</taxon>
        <taxon>Nocardioides</taxon>
        <taxon>environmental samples</taxon>
    </lineage>
</organism>
<feature type="region of interest" description="Disordered" evidence="1">
    <location>
        <begin position="235"/>
        <end position="363"/>
    </location>
</feature>
<feature type="compositionally biased region" description="Pro residues" evidence="1">
    <location>
        <begin position="42"/>
        <end position="56"/>
    </location>
</feature>
<proteinExistence type="predicted"/>
<evidence type="ECO:0000313" key="2">
    <source>
        <dbReference type="EMBL" id="CAA9381133.1"/>
    </source>
</evidence>
<feature type="region of interest" description="Disordered" evidence="1">
    <location>
        <begin position="1"/>
        <end position="223"/>
    </location>
</feature>
<name>A0A6J4N8V5_9ACTN</name>
<reference evidence="2" key="1">
    <citation type="submission" date="2020-02" db="EMBL/GenBank/DDBJ databases">
        <authorList>
            <person name="Meier V. D."/>
        </authorList>
    </citation>
    <scope>NUCLEOTIDE SEQUENCE</scope>
    <source>
        <strain evidence="2">AVDCRST_MAG32</strain>
    </source>
</reference>
<feature type="compositionally biased region" description="Basic residues" evidence="1">
    <location>
        <begin position="57"/>
        <end position="89"/>
    </location>
</feature>
<dbReference type="AlphaFoldDB" id="A0A6J4N8V5"/>
<feature type="compositionally biased region" description="Basic and acidic residues" evidence="1">
    <location>
        <begin position="104"/>
        <end position="118"/>
    </location>
</feature>
<accession>A0A6J4N8V5</accession>
<feature type="compositionally biased region" description="Basic residues" evidence="1">
    <location>
        <begin position="1"/>
        <end position="23"/>
    </location>
</feature>
<feature type="compositionally biased region" description="Low complexity" evidence="1">
    <location>
        <begin position="154"/>
        <end position="165"/>
    </location>
</feature>
<feature type="compositionally biased region" description="Basic residues" evidence="1">
    <location>
        <begin position="312"/>
        <end position="331"/>
    </location>
</feature>
<protein>
    <submittedName>
        <fullName evidence="2">NAD-dependent epimerase/dehydratase family protein</fullName>
    </submittedName>
</protein>
<feature type="compositionally biased region" description="Basic residues" evidence="1">
    <location>
        <begin position="254"/>
        <end position="271"/>
    </location>
</feature>
<feature type="compositionally biased region" description="Basic residues" evidence="1">
    <location>
        <begin position="284"/>
        <end position="300"/>
    </location>
</feature>
<gene>
    <name evidence="2" type="ORF">AVDCRST_MAG32-1658</name>
</gene>
<feature type="non-terminal residue" evidence="2">
    <location>
        <position position="1"/>
    </location>
</feature>